<dbReference type="STRING" id="694573.A0A194V3B3"/>
<dbReference type="GO" id="GO:0050660">
    <property type="term" value="F:flavin adenine dinucleotide binding"/>
    <property type="evidence" value="ECO:0007669"/>
    <property type="project" value="InterPro"/>
</dbReference>
<dbReference type="EMBL" id="KN714711">
    <property type="protein sequence ID" value="KUI58336.1"/>
    <property type="molecule type" value="Genomic_DNA"/>
</dbReference>
<dbReference type="InterPro" id="IPR013786">
    <property type="entry name" value="AcylCoA_DH/ox_N"/>
</dbReference>
<feature type="domain" description="Acyl-CoA dehydrogenase/oxidase C-terminal" evidence="5">
    <location>
        <begin position="269"/>
        <end position="420"/>
    </location>
</feature>
<proteinExistence type="inferred from homology"/>
<dbReference type="Pfam" id="PF02771">
    <property type="entry name" value="Acyl-CoA_dh_N"/>
    <property type="match status" value="1"/>
</dbReference>
<dbReference type="SUPFAM" id="SSF56645">
    <property type="entry name" value="Acyl-CoA dehydrogenase NM domain-like"/>
    <property type="match status" value="1"/>
</dbReference>
<dbReference type="GO" id="GO:0046359">
    <property type="term" value="P:butyrate catabolic process"/>
    <property type="evidence" value="ECO:0007669"/>
    <property type="project" value="TreeGrafter"/>
</dbReference>
<dbReference type="PANTHER" id="PTHR43884:SF12">
    <property type="entry name" value="ISOVALERYL-COA DEHYDROGENASE, MITOCHONDRIAL-RELATED"/>
    <property type="match status" value="1"/>
</dbReference>
<keyword evidence="3" id="KW-0285">Flavoprotein</keyword>
<keyword evidence="4" id="KW-0274">FAD</keyword>
<evidence type="ECO:0000313" key="8">
    <source>
        <dbReference type="Proteomes" id="UP000078576"/>
    </source>
</evidence>
<evidence type="ECO:0000313" key="7">
    <source>
        <dbReference type="EMBL" id="KUI58336.1"/>
    </source>
</evidence>
<dbReference type="Pfam" id="PF00441">
    <property type="entry name" value="Acyl-CoA_dh_1"/>
    <property type="match status" value="1"/>
</dbReference>
<dbReference type="Proteomes" id="UP000078576">
    <property type="component" value="Unassembled WGS sequence"/>
</dbReference>
<organism evidence="7 8">
    <name type="scientific">Cytospora mali</name>
    <name type="common">Apple Valsa canker fungus</name>
    <name type="synonym">Valsa mali</name>
    <dbReference type="NCBI Taxonomy" id="578113"/>
    <lineage>
        <taxon>Eukaryota</taxon>
        <taxon>Fungi</taxon>
        <taxon>Dikarya</taxon>
        <taxon>Ascomycota</taxon>
        <taxon>Pezizomycotina</taxon>
        <taxon>Sordariomycetes</taxon>
        <taxon>Sordariomycetidae</taxon>
        <taxon>Diaporthales</taxon>
        <taxon>Cytosporaceae</taxon>
        <taxon>Cytospora</taxon>
    </lineage>
</organism>
<protein>
    <submittedName>
        <fullName evidence="7">Nitroalkane oxidase</fullName>
    </submittedName>
</protein>
<dbReference type="Gene3D" id="1.10.540.10">
    <property type="entry name" value="Acyl-CoA dehydrogenase/oxidase, N-terminal domain"/>
    <property type="match status" value="1"/>
</dbReference>
<dbReference type="InterPro" id="IPR036250">
    <property type="entry name" value="AcylCo_DH-like_C"/>
</dbReference>
<accession>A0A194V3B3</accession>
<dbReference type="AlphaFoldDB" id="A0A194V3B3"/>
<feature type="domain" description="Acyl-CoA dehydrogenase/oxidase N-terminal" evidence="6">
    <location>
        <begin position="7"/>
        <end position="123"/>
    </location>
</feature>
<comment type="cofactor">
    <cofactor evidence="1">
        <name>FAD</name>
        <dbReference type="ChEBI" id="CHEBI:57692"/>
    </cofactor>
</comment>
<dbReference type="PANTHER" id="PTHR43884">
    <property type="entry name" value="ACYL-COA DEHYDROGENASE"/>
    <property type="match status" value="1"/>
</dbReference>
<keyword evidence="8" id="KW-1185">Reference proteome</keyword>
<evidence type="ECO:0000256" key="2">
    <source>
        <dbReference type="ARBA" id="ARBA00009347"/>
    </source>
</evidence>
<evidence type="ECO:0000256" key="4">
    <source>
        <dbReference type="ARBA" id="ARBA00022827"/>
    </source>
</evidence>
<evidence type="ECO:0000256" key="1">
    <source>
        <dbReference type="ARBA" id="ARBA00001974"/>
    </source>
</evidence>
<dbReference type="GO" id="GO:0033539">
    <property type="term" value="P:fatty acid beta-oxidation using acyl-CoA dehydrogenase"/>
    <property type="evidence" value="ECO:0007669"/>
    <property type="project" value="TreeGrafter"/>
</dbReference>
<dbReference type="OrthoDB" id="10016597at2759"/>
<dbReference type="Gene3D" id="1.20.140.10">
    <property type="entry name" value="Butyryl-CoA Dehydrogenase, subunit A, domain 3"/>
    <property type="match status" value="1"/>
</dbReference>
<dbReference type="InterPro" id="IPR009075">
    <property type="entry name" value="AcylCo_DH/oxidase_C"/>
</dbReference>
<dbReference type="InterPro" id="IPR046373">
    <property type="entry name" value="Acyl-CoA_Oxase/DH_mid-dom_sf"/>
</dbReference>
<comment type="similarity">
    <text evidence="2">Belongs to the acyl-CoA dehydrogenase family.</text>
</comment>
<dbReference type="InterPro" id="IPR037069">
    <property type="entry name" value="AcylCoA_DH/ox_N_sf"/>
</dbReference>
<dbReference type="CDD" id="cd00567">
    <property type="entry name" value="ACAD"/>
    <property type="match status" value="1"/>
</dbReference>
<dbReference type="InterPro" id="IPR009100">
    <property type="entry name" value="AcylCoA_DH/oxidase_NM_dom_sf"/>
</dbReference>
<reference evidence="8" key="1">
    <citation type="submission" date="2014-12" db="EMBL/GenBank/DDBJ databases">
        <title>Genome Sequence of Valsa Canker Pathogens Uncovers a Specific Adaption of Colonization on Woody Bark.</title>
        <authorList>
            <person name="Yin Z."/>
            <person name="Liu H."/>
            <person name="Gao X."/>
            <person name="Li Z."/>
            <person name="Song N."/>
            <person name="Ke X."/>
            <person name="Dai Q."/>
            <person name="Wu Y."/>
            <person name="Sun Y."/>
            <person name="Xu J.-R."/>
            <person name="Kang Z.K."/>
            <person name="Wang L."/>
            <person name="Huang L."/>
        </authorList>
    </citation>
    <scope>NUCLEOTIDE SEQUENCE [LARGE SCALE GENOMIC DNA]</scope>
    <source>
        <strain evidence="8">SXYL134</strain>
    </source>
</reference>
<sequence>MINFHLSESQQTLRHNAAAFARGHLQNAHLTYSPHTTQAARFRSTRPIYAAAVKNGLIRGQIPTSLGGDAQSLVDAAILIEEFFAVDPSAALTILGTGLGLTPLILAGSEEQRNRLLGKFLGGGEGEEGEEGDVPLASFVHSEPGGTANWLEKGGRGLATTARRDGDEWVITGEKLWTTNSGGWDGKGADLQCVVCRYSPDGGPADPEKDPAEDILILLVTRDIIAANEPGAYEVLREPELAGFPSTSGPHSRFSELRVPHAHLLCPPGRGTEVVEQTFGSSAAIVGAMGVGIMRATFEAALKYARDETRGGSVPILGRQSVGDLLINIKMRIETSRLLTWKALHTIENGPGDWKARLELALEAKIYSSEAAVHSVVDAMKAVGIASYAKDQPFSRLLNDAMVLPLFDGGNVGVRRRQIEKIFQDAGYQPWAATYGE</sequence>
<gene>
    <name evidence="7" type="ORF">VP1G_05584</name>
</gene>
<evidence type="ECO:0000256" key="3">
    <source>
        <dbReference type="ARBA" id="ARBA00022630"/>
    </source>
</evidence>
<dbReference type="SUPFAM" id="SSF47203">
    <property type="entry name" value="Acyl-CoA dehydrogenase C-terminal domain-like"/>
    <property type="match status" value="1"/>
</dbReference>
<dbReference type="Gene3D" id="2.40.110.10">
    <property type="entry name" value="Butyryl-CoA Dehydrogenase, subunit A, domain 2"/>
    <property type="match status" value="1"/>
</dbReference>
<evidence type="ECO:0000259" key="5">
    <source>
        <dbReference type="Pfam" id="PF00441"/>
    </source>
</evidence>
<evidence type="ECO:0000259" key="6">
    <source>
        <dbReference type="Pfam" id="PF02771"/>
    </source>
</evidence>
<dbReference type="GO" id="GO:0003995">
    <property type="term" value="F:acyl-CoA dehydrogenase activity"/>
    <property type="evidence" value="ECO:0007669"/>
    <property type="project" value="TreeGrafter"/>
</dbReference>
<name>A0A194V3B3_CYTMA</name>